<dbReference type="SUPFAM" id="SSF51197">
    <property type="entry name" value="Clavaminate synthase-like"/>
    <property type="match status" value="1"/>
</dbReference>
<evidence type="ECO:0000313" key="1">
    <source>
        <dbReference type="EMBL" id="AFK45357.1"/>
    </source>
</evidence>
<proteinExistence type="evidence at transcript level"/>
<reference evidence="1" key="1">
    <citation type="submission" date="2012-05" db="EMBL/GenBank/DDBJ databases">
        <authorList>
            <person name="Krishnakumar V."/>
            <person name="Cheung F."/>
            <person name="Xiao Y."/>
            <person name="Chan A."/>
            <person name="Moskal W.A."/>
            <person name="Town C.D."/>
        </authorList>
    </citation>
    <scope>NUCLEOTIDE SEQUENCE</scope>
</reference>
<name>I3SYL5_MEDTR</name>
<organism evidence="1">
    <name type="scientific">Medicago truncatula</name>
    <name type="common">Barrel medic</name>
    <name type="synonym">Medicago tribuloides</name>
    <dbReference type="NCBI Taxonomy" id="3880"/>
    <lineage>
        <taxon>Eukaryota</taxon>
        <taxon>Viridiplantae</taxon>
        <taxon>Streptophyta</taxon>
        <taxon>Embryophyta</taxon>
        <taxon>Tracheophyta</taxon>
        <taxon>Spermatophyta</taxon>
        <taxon>Magnoliopsida</taxon>
        <taxon>eudicotyledons</taxon>
        <taxon>Gunneridae</taxon>
        <taxon>Pentapetalae</taxon>
        <taxon>rosids</taxon>
        <taxon>fabids</taxon>
        <taxon>Fabales</taxon>
        <taxon>Fabaceae</taxon>
        <taxon>Papilionoideae</taxon>
        <taxon>50 kb inversion clade</taxon>
        <taxon>NPAAA clade</taxon>
        <taxon>Hologalegina</taxon>
        <taxon>IRL clade</taxon>
        <taxon>Trifolieae</taxon>
        <taxon>Medicago</taxon>
    </lineage>
</organism>
<dbReference type="InterPro" id="IPR027443">
    <property type="entry name" value="IPNS-like_sf"/>
</dbReference>
<sequence length="56" mass="6445">MFYNPKSDLVIEPAKELVTKERPALYSAMTYDEYRLFIRMKGPCGKTQVESLASQV</sequence>
<dbReference type="Gene3D" id="2.60.120.330">
    <property type="entry name" value="B-lactam Antibiotic, Isopenicillin N Synthase, Chain"/>
    <property type="match status" value="1"/>
</dbReference>
<protein>
    <submittedName>
        <fullName evidence="1">Uncharacterized protein</fullName>
    </submittedName>
</protein>
<dbReference type="EMBL" id="BT145563">
    <property type="protein sequence ID" value="AFK45357.1"/>
    <property type="molecule type" value="mRNA"/>
</dbReference>
<dbReference type="AlphaFoldDB" id="I3SYL5"/>
<dbReference type="ExpressionAtlas" id="I3SYL5">
    <property type="expression patterns" value="differential"/>
</dbReference>
<accession>I3SYL5</accession>